<dbReference type="Proteomes" id="UP000243052">
    <property type="component" value="Chromosome ii"/>
</dbReference>
<accession>A0A109UXB6</accession>
<comment type="similarity">
    <text evidence="2">Belongs to the mitochondrion-specific ribosomal protein mS41 family.</text>
</comment>
<comment type="subcellular location">
    <subcellularLocation>
        <location evidence="1">Mitochondrion</location>
    </subcellularLocation>
</comment>
<evidence type="ECO:0000256" key="5">
    <source>
        <dbReference type="ARBA" id="ARBA00035341"/>
    </source>
</evidence>
<organism evidence="7 8">
    <name type="scientific">Eremothecium sinecaudum</name>
    <dbReference type="NCBI Taxonomy" id="45286"/>
    <lineage>
        <taxon>Eukaryota</taxon>
        <taxon>Fungi</taxon>
        <taxon>Dikarya</taxon>
        <taxon>Ascomycota</taxon>
        <taxon>Saccharomycotina</taxon>
        <taxon>Saccharomycetes</taxon>
        <taxon>Saccharomycetales</taxon>
        <taxon>Saccharomycetaceae</taxon>
        <taxon>Eremothecium</taxon>
    </lineage>
</organism>
<evidence type="ECO:0000256" key="3">
    <source>
        <dbReference type="ARBA" id="ARBA00023128"/>
    </source>
</evidence>
<keyword evidence="8" id="KW-1185">Reference proteome</keyword>
<evidence type="ECO:0000256" key="4">
    <source>
        <dbReference type="ARBA" id="ARBA00035129"/>
    </source>
</evidence>
<feature type="domain" description="Small ribosomal subunit protein mS41 SAM" evidence="6">
    <location>
        <begin position="34"/>
        <end position="90"/>
    </location>
</feature>
<dbReference type="GO" id="GO:0005739">
    <property type="term" value="C:mitochondrion"/>
    <property type="evidence" value="ECO:0007669"/>
    <property type="project" value="UniProtKB-SubCell"/>
</dbReference>
<evidence type="ECO:0000256" key="1">
    <source>
        <dbReference type="ARBA" id="ARBA00004173"/>
    </source>
</evidence>
<evidence type="ECO:0000313" key="7">
    <source>
        <dbReference type="EMBL" id="AMD19224.1"/>
    </source>
</evidence>
<dbReference type="OrthoDB" id="18595at2759"/>
<dbReference type="SMART" id="SM01238">
    <property type="entry name" value="IGR"/>
    <property type="match status" value="1"/>
</dbReference>
<gene>
    <name evidence="7" type="ORF">AW171_hschr21040</name>
</gene>
<dbReference type="InterPro" id="IPR019083">
    <property type="entry name" value="SAM_Ribosomal_mS41"/>
</dbReference>
<dbReference type="AlphaFoldDB" id="A0A109UXB6"/>
<dbReference type="InterPro" id="IPR039603">
    <property type="entry name" value="Ribosomal_mS41"/>
</dbReference>
<keyword evidence="3" id="KW-0496">Mitochondrion</keyword>
<dbReference type="STRING" id="45286.A0A109UXB6"/>
<dbReference type="PANTHER" id="PTHR28235:SF1">
    <property type="entry name" value="SMALL RIBOSOMAL SUBUNIT PROTEIN MS41"/>
    <property type="match status" value="1"/>
</dbReference>
<dbReference type="EMBL" id="CP014242">
    <property type="protein sequence ID" value="AMD19224.1"/>
    <property type="molecule type" value="Genomic_DNA"/>
</dbReference>
<reference evidence="7 8" key="1">
    <citation type="submission" date="2016-01" db="EMBL/GenBank/DDBJ databases">
        <title>Genome sequence of the yeast Holleya sinecauda.</title>
        <authorList>
            <person name="Dietrich F.S."/>
        </authorList>
    </citation>
    <scope>NUCLEOTIDE SEQUENCE [LARGE SCALE GENOMIC DNA]</scope>
    <source>
        <strain evidence="7 8">ATCC 58844</strain>
    </source>
</reference>
<protein>
    <recommendedName>
        <fullName evidence="4">Small ribosomal subunit protein mS41</fullName>
    </recommendedName>
    <alternativeName>
        <fullName evidence="5">Protein FYV4, mitochondrial</fullName>
    </alternativeName>
</protein>
<dbReference type="PANTHER" id="PTHR28235">
    <property type="entry name" value="PROTEIN FYV4, MITOCHONDRIAL"/>
    <property type="match status" value="1"/>
</dbReference>
<evidence type="ECO:0000259" key="6">
    <source>
        <dbReference type="SMART" id="SM01238"/>
    </source>
</evidence>
<sequence>MLQARLLHCSSQVLRVASGPNRLMPAPTSAIPDVNTFLKVIGRKCDEFAENYNNEWKNLFEWDSAALKEKGIPPQQRKYILRQVERLRAGEPVIEFKKGKKSFFGGERKYKEQKAKWLATERKNNSS</sequence>
<dbReference type="RefSeq" id="XP_017986220.1">
    <property type="nucleotide sequence ID" value="XM_018130731.1"/>
</dbReference>
<evidence type="ECO:0000256" key="2">
    <source>
        <dbReference type="ARBA" id="ARBA00010492"/>
    </source>
</evidence>
<evidence type="ECO:0000313" key="8">
    <source>
        <dbReference type="Proteomes" id="UP000243052"/>
    </source>
</evidence>
<dbReference type="Pfam" id="PF09597">
    <property type="entry name" value="SAM_Ribosomal_mS41"/>
    <property type="match status" value="1"/>
</dbReference>
<name>A0A109UXB6_9SACH</name>
<dbReference type="GeneID" id="28721485"/>
<proteinExistence type="inferred from homology"/>